<feature type="region of interest" description="Disordered" evidence="4">
    <location>
        <begin position="104"/>
        <end position="123"/>
    </location>
</feature>
<organism evidence="6 7">
    <name type="scientific">Tritrichomonas musculus</name>
    <dbReference type="NCBI Taxonomy" id="1915356"/>
    <lineage>
        <taxon>Eukaryota</taxon>
        <taxon>Metamonada</taxon>
        <taxon>Parabasalia</taxon>
        <taxon>Tritrichomonadida</taxon>
        <taxon>Tritrichomonadidae</taxon>
        <taxon>Tritrichomonas</taxon>
    </lineage>
</organism>
<dbReference type="Pfam" id="PF00069">
    <property type="entry name" value="Pkinase"/>
    <property type="match status" value="1"/>
</dbReference>
<feature type="domain" description="Protein kinase" evidence="5">
    <location>
        <begin position="1"/>
        <end position="202"/>
    </location>
</feature>
<keyword evidence="1" id="KW-0547">Nucleotide-binding</keyword>
<feature type="compositionally biased region" description="Polar residues" evidence="4">
    <location>
        <begin position="104"/>
        <end position="117"/>
    </location>
</feature>
<evidence type="ECO:0000259" key="5">
    <source>
        <dbReference type="PROSITE" id="PS50011"/>
    </source>
</evidence>
<feature type="region of interest" description="Disordered" evidence="4">
    <location>
        <begin position="356"/>
        <end position="451"/>
    </location>
</feature>
<protein>
    <recommendedName>
        <fullName evidence="5">Protein kinase domain-containing protein</fullName>
    </recommendedName>
</protein>
<evidence type="ECO:0000313" key="6">
    <source>
        <dbReference type="EMBL" id="KAK8900490.1"/>
    </source>
</evidence>
<sequence>MSIVTDYQEKGSLDTLLQKPDALTDYSRMKILFGIAEALRFLHENSFVHGNLTPGNILLDENLDPILTDYSLLKLSPRNSKINSKDICFFAPEMKLIQNPISIQDSGESQSQKQQNFAKFEEGAEPTQKSDVFSYGLIIYTIITGSYPYDENNLNTASIIQEGQRPPLTNNIPECWQKLISQCWDAIPDRRPSFESIVLRFLRNEFKLPLKDIESIQFRNYQTNCLSSSFATKALISTMDQIESLSDANKTLNRIVESLKRNVELISQNMTQIQKSLHDENPANRETVKFTQEFKPPPSNQRANWAAVNANRRFSTKQPMSRPLIDGGFNSKPAGAKNEDNIAKHNDNILDIFANATPTPTMRKPDENKNNDKDAFPGFSPQGLNRPRSTSDGGNEQHATFTFPTLGSNSPSAFPKADNSSSPSKNEPEVKKGDNLQPFPSFGPSKPQGSILVPSLEANNNNNENKKVSITPNGSFHDAIAIGKETMPPLLSNSTPDLPVAIPPQRQKSLVGMTPAQIQKMPSQDNLKPRLSLQNSVISKNNSRKSQSHRANFSDDSSGNNSLRKSFINNSGNSAPNSPIIPGGKAKNDDAFSGLTMSNNNSPALPLNTSSKKLKKGTSLKEVPTQIQYPYAYDPFDGIFAHLTAEANGNICEKGIITISGNSADPSREKCIQEVVNYEWTKCWTSSNALNSYLEFDFLYHHIFITHYTIKTYPCGAGYSHLRNWVIEAYANDQWYEIDRRDDNNELNGKSKVATFEVAATGEFSKIRIRQTGPNHYGDNYLILTNVEFFGDYL</sequence>
<dbReference type="Proteomes" id="UP001470230">
    <property type="component" value="Unassembled WGS sequence"/>
</dbReference>
<feature type="region of interest" description="Disordered" evidence="4">
    <location>
        <begin position="538"/>
        <end position="618"/>
    </location>
</feature>
<evidence type="ECO:0000256" key="3">
    <source>
        <dbReference type="SAM" id="Coils"/>
    </source>
</evidence>
<evidence type="ECO:0000256" key="1">
    <source>
        <dbReference type="ARBA" id="ARBA00022741"/>
    </source>
</evidence>
<dbReference type="EMBL" id="JAPFFF010000001">
    <property type="protein sequence ID" value="KAK8900490.1"/>
    <property type="molecule type" value="Genomic_DNA"/>
</dbReference>
<feature type="compositionally biased region" description="Basic and acidic residues" evidence="4">
    <location>
        <begin position="363"/>
        <end position="375"/>
    </location>
</feature>
<evidence type="ECO:0000256" key="4">
    <source>
        <dbReference type="SAM" id="MobiDB-lite"/>
    </source>
</evidence>
<feature type="compositionally biased region" description="Polar residues" evidence="4">
    <location>
        <begin position="387"/>
        <end position="425"/>
    </location>
</feature>
<dbReference type="InterPro" id="IPR000719">
    <property type="entry name" value="Prot_kinase_dom"/>
</dbReference>
<name>A0ABR2LAW0_9EUKA</name>
<feature type="region of interest" description="Disordered" evidence="4">
    <location>
        <begin position="317"/>
        <end position="340"/>
    </location>
</feature>
<proteinExistence type="predicted"/>
<dbReference type="PROSITE" id="PS50011">
    <property type="entry name" value="PROTEIN_KINASE_DOM"/>
    <property type="match status" value="1"/>
</dbReference>
<evidence type="ECO:0000313" key="7">
    <source>
        <dbReference type="Proteomes" id="UP001470230"/>
    </source>
</evidence>
<dbReference type="InterPro" id="IPR011009">
    <property type="entry name" value="Kinase-like_dom_sf"/>
</dbReference>
<feature type="compositionally biased region" description="Polar residues" evidence="4">
    <location>
        <begin position="549"/>
        <end position="577"/>
    </location>
</feature>
<accession>A0ABR2LAW0</accession>
<evidence type="ECO:0000256" key="2">
    <source>
        <dbReference type="ARBA" id="ARBA00022840"/>
    </source>
</evidence>
<gene>
    <name evidence="6" type="ORF">M9Y10_002817</name>
</gene>
<comment type="caution">
    <text evidence="6">The sequence shown here is derived from an EMBL/GenBank/DDBJ whole genome shotgun (WGS) entry which is preliminary data.</text>
</comment>
<dbReference type="PANTHER" id="PTHR44329:SF298">
    <property type="entry name" value="MIXED LINEAGE KINASE DOMAIN-LIKE PROTEIN"/>
    <property type="match status" value="1"/>
</dbReference>
<dbReference type="PANTHER" id="PTHR44329">
    <property type="entry name" value="SERINE/THREONINE-PROTEIN KINASE TNNI3K-RELATED"/>
    <property type="match status" value="1"/>
</dbReference>
<keyword evidence="7" id="KW-1185">Reference proteome</keyword>
<keyword evidence="2" id="KW-0067">ATP-binding</keyword>
<feature type="coiled-coil region" evidence="3">
    <location>
        <begin position="242"/>
        <end position="276"/>
    </location>
</feature>
<dbReference type="InterPro" id="IPR051681">
    <property type="entry name" value="Ser/Thr_Kinases-Pseudokinases"/>
</dbReference>
<reference evidence="6 7" key="1">
    <citation type="submission" date="2024-04" db="EMBL/GenBank/DDBJ databases">
        <title>Tritrichomonas musculus Genome.</title>
        <authorList>
            <person name="Alves-Ferreira E."/>
            <person name="Grigg M."/>
            <person name="Lorenzi H."/>
            <person name="Galac M."/>
        </authorList>
    </citation>
    <scope>NUCLEOTIDE SEQUENCE [LARGE SCALE GENOMIC DNA]</scope>
    <source>
        <strain evidence="6 7">EAF2021</strain>
    </source>
</reference>
<dbReference type="SUPFAM" id="SSF56112">
    <property type="entry name" value="Protein kinase-like (PK-like)"/>
    <property type="match status" value="1"/>
</dbReference>
<keyword evidence="3" id="KW-0175">Coiled coil</keyword>
<dbReference type="Gene3D" id="1.10.510.10">
    <property type="entry name" value="Transferase(Phosphotransferase) domain 1"/>
    <property type="match status" value="1"/>
</dbReference>